<evidence type="ECO:0000256" key="2">
    <source>
        <dbReference type="ARBA" id="ARBA00022475"/>
    </source>
</evidence>
<feature type="transmembrane region" description="Helical" evidence="6">
    <location>
        <begin position="830"/>
        <end position="850"/>
    </location>
</feature>
<dbReference type="EMBL" id="FNFO01000001">
    <property type="protein sequence ID" value="SDJ85515.1"/>
    <property type="molecule type" value="Genomic_DNA"/>
</dbReference>
<reference evidence="9 10" key="1">
    <citation type="submission" date="2016-10" db="EMBL/GenBank/DDBJ databases">
        <authorList>
            <person name="de Groot N.N."/>
        </authorList>
    </citation>
    <scope>NUCLEOTIDE SEQUENCE [LARGE SCALE GENOMIC DNA]</scope>
    <source>
        <strain evidence="9 10">DSM 25186</strain>
    </source>
</reference>
<feature type="transmembrane region" description="Helical" evidence="6">
    <location>
        <begin position="782"/>
        <end position="810"/>
    </location>
</feature>
<keyword evidence="3 6" id="KW-0812">Transmembrane</keyword>
<dbReference type="InterPro" id="IPR047699">
    <property type="entry name" value="Permease_put_prefix"/>
</dbReference>
<evidence type="ECO:0000256" key="1">
    <source>
        <dbReference type="ARBA" id="ARBA00004651"/>
    </source>
</evidence>
<dbReference type="AlphaFoldDB" id="A0A1G8X6R7"/>
<sequence length="869" mass="97279">MSKQKRPSPPRLADRLLRSFCHPDLLVEIQGDLHELFGRWVATEGARRARWRYWLNALTFLRPFARRGRRRRNQEFSLPLTDMLRNYLLIAFRTLRKHQLYSFLNLLGLTVGLASSFFILLWVQDERSVDRFLPEGDRVYRVWRNVHIGGETFTWAATSRPLADVLKNDYPAIEEAVFSMGAGFVVSHGDQSFREVGNYASEAFFQVFQLPFLQGSPQAALAGESSVVITDRLARKLFGDDWQQRGNVVGQSLNLDHRKDFMITGVIEDLPATSSYQSDLVLPIQDFFVGKEQYEQWGNNSFPIYVKLREGASPEEVSDQIAQVVNQHEEGANEELFLQPYEDLYLHSDYENGQLVGGRIEYVRIFAVVAIFLLLIAAINFMNLATARSAQRAREIGVRKAIGAHRSSLIGQFLGESVLLAFVALGFALVLVSVLLPLFNDLTGKQIHADALTGWFLPAALAITLIVGLLAGSYPAFYLSSFRPLRVLRGTFRQQAGAVALRKGLVVFQFGISVLLIVATATVYLQLHHILSKDLGLERNNLVFLPREGALYEKYETFRQELLKQPGIAGVTTTSSSPLSIHSSTGSATWEGKDPEAEYEVSVIRTDYDFVETMRMRLVAGRAFSREFTSEEPGFLVNETMAALMGDGEVVGKPLSFWGMSGTVIGVVHDFDMNSVYSSIEPVIIALMPDYTSQVFVRTQPGRTTEGLASLERLFTQFNPGYPLHYTFVNDDFEATYRSEVVMGSLANVFAIIAIFISCLGLFGLVAFTAEQRTKEIGIRKVMGASVLSIVTLFSTEFLKLVLVAFVLAIPVAWYAMHRWLDDFTYRIDLSWWIFGLAGGAALLIALLTVSVESIKSALANPVKSLRSE</sequence>
<dbReference type="OrthoDB" id="5933722at2"/>
<feature type="transmembrane region" description="Helical" evidence="6">
    <location>
        <begin position="500"/>
        <end position="525"/>
    </location>
</feature>
<feature type="transmembrane region" description="Helical" evidence="6">
    <location>
        <begin position="418"/>
        <end position="439"/>
    </location>
</feature>
<dbReference type="Pfam" id="PF02687">
    <property type="entry name" value="FtsX"/>
    <property type="match status" value="2"/>
</dbReference>
<accession>A0A1G8X6R7</accession>
<evidence type="ECO:0000259" key="8">
    <source>
        <dbReference type="Pfam" id="PF12704"/>
    </source>
</evidence>
<dbReference type="Proteomes" id="UP000198510">
    <property type="component" value="Unassembled WGS sequence"/>
</dbReference>
<keyword evidence="4 6" id="KW-1133">Transmembrane helix</keyword>
<keyword evidence="10" id="KW-1185">Reference proteome</keyword>
<dbReference type="InterPro" id="IPR025857">
    <property type="entry name" value="MacB_PCD"/>
</dbReference>
<evidence type="ECO:0000313" key="9">
    <source>
        <dbReference type="EMBL" id="SDJ85515.1"/>
    </source>
</evidence>
<feature type="transmembrane region" description="Helical" evidence="6">
    <location>
        <begin position="103"/>
        <end position="123"/>
    </location>
</feature>
<dbReference type="RefSeq" id="WP_089678130.1">
    <property type="nucleotide sequence ID" value="NZ_FNFO01000001.1"/>
</dbReference>
<feature type="domain" description="MacB-like periplasmic core" evidence="8">
    <location>
        <begin position="552"/>
        <end position="707"/>
    </location>
</feature>
<feature type="domain" description="ABC3 transporter permease C-terminal" evidence="7">
    <location>
        <begin position="748"/>
        <end position="852"/>
    </location>
</feature>
<comment type="subcellular location">
    <subcellularLocation>
        <location evidence="1">Cell membrane</location>
        <topology evidence="1">Multi-pass membrane protein</topology>
    </subcellularLocation>
</comment>
<protein>
    <submittedName>
        <fullName evidence="9">Duplicated orphan permease</fullName>
    </submittedName>
</protein>
<gene>
    <name evidence="9" type="ORF">SAMN05421823_101265</name>
</gene>
<evidence type="ECO:0000259" key="7">
    <source>
        <dbReference type="Pfam" id="PF02687"/>
    </source>
</evidence>
<evidence type="ECO:0000256" key="5">
    <source>
        <dbReference type="ARBA" id="ARBA00023136"/>
    </source>
</evidence>
<evidence type="ECO:0000256" key="4">
    <source>
        <dbReference type="ARBA" id="ARBA00022989"/>
    </source>
</evidence>
<dbReference type="STRING" id="1075417.SAMN05421823_101265"/>
<dbReference type="GO" id="GO:0005886">
    <property type="term" value="C:plasma membrane"/>
    <property type="evidence" value="ECO:0007669"/>
    <property type="project" value="UniProtKB-SubCell"/>
</dbReference>
<evidence type="ECO:0000256" key="3">
    <source>
        <dbReference type="ARBA" id="ARBA00022692"/>
    </source>
</evidence>
<evidence type="ECO:0000313" key="10">
    <source>
        <dbReference type="Proteomes" id="UP000198510"/>
    </source>
</evidence>
<feature type="transmembrane region" description="Helical" evidence="6">
    <location>
        <begin position="746"/>
        <end position="770"/>
    </location>
</feature>
<proteinExistence type="predicted"/>
<evidence type="ECO:0000256" key="6">
    <source>
        <dbReference type="SAM" id="Phobius"/>
    </source>
</evidence>
<dbReference type="GO" id="GO:0022857">
    <property type="term" value="F:transmembrane transporter activity"/>
    <property type="evidence" value="ECO:0007669"/>
    <property type="project" value="TreeGrafter"/>
</dbReference>
<organism evidence="9 10">
    <name type="scientific">Catalinimonas alkaloidigena</name>
    <dbReference type="NCBI Taxonomy" id="1075417"/>
    <lineage>
        <taxon>Bacteria</taxon>
        <taxon>Pseudomonadati</taxon>
        <taxon>Bacteroidota</taxon>
        <taxon>Cytophagia</taxon>
        <taxon>Cytophagales</taxon>
        <taxon>Catalimonadaceae</taxon>
        <taxon>Catalinimonas</taxon>
    </lineage>
</organism>
<dbReference type="InterPro" id="IPR003838">
    <property type="entry name" value="ABC3_permease_C"/>
</dbReference>
<dbReference type="PANTHER" id="PTHR30572">
    <property type="entry name" value="MEMBRANE COMPONENT OF TRANSPORTER-RELATED"/>
    <property type="match status" value="1"/>
</dbReference>
<keyword evidence="2" id="KW-1003">Cell membrane</keyword>
<keyword evidence="5 6" id="KW-0472">Membrane</keyword>
<dbReference type="PANTHER" id="PTHR30572:SF18">
    <property type="entry name" value="ABC-TYPE MACROLIDE FAMILY EXPORT SYSTEM PERMEASE COMPONENT 2"/>
    <property type="match status" value="1"/>
</dbReference>
<feature type="domain" description="ABC3 transporter permease C-terminal" evidence="7">
    <location>
        <begin position="368"/>
        <end position="481"/>
    </location>
</feature>
<dbReference type="InterPro" id="IPR050250">
    <property type="entry name" value="Macrolide_Exporter_MacB"/>
</dbReference>
<dbReference type="Pfam" id="PF12704">
    <property type="entry name" value="MacB_PCD"/>
    <property type="match status" value="2"/>
</dbReference>
<name>A0A1G8X6R7_9BACT</name>
<feature type="domain" description="MacB-like periplasmic core" evidence="8">
    <location>
        <begin position="102"/>
        <end position="323"/>
    </location>
</feature>
<dbReference type="NCBIfam" id="NF038404">
    <property type="entry name" value="perm_prefix_2"/>
    <property type="match status" value="1"/>
</dbReference>
<feature type="transmembrane region" description="Helical" evidence="6">
    <location>
        <begin position="362"/>
        <end position="384"/>
    </location>
</feature>
<feature type="transmembrane region" description="Helical" evidence="6">
    <location>
        <begin position="459"/>
        <end position="479"/>
    </location>
</feature>